<name>A0A2T8HN73_9SPHI</name>
<evidence type="ECO:0000313" key="1">
    <source>
        <dbReference type="EMBL" id="PVH26752.1"/>
    </source>
</evidence>
<sequence>MQYNNEECIEILKRLIEANKERIKHYSESIKSMDNDIDREVILKFEELAQQSQQFKAQLTPLIYREGDVEHDNSSINTQVLHTNNHEPKTRRRNELLQTSVAFEAELLTIYKEVNRCNGMIDEQIKELIFSQATLVSESQNEIAQLIQD</sequence>
<dbReference type="AlphaFoldDB" id="A0A2T8HN73"/>
<proteinExistence type="predicted"/>
<keyword evidence="2" id="KW-1185">Reference proteome</keyword>
<reference evidence="1 2" key="1">
    <citation type="submission" date="2018-04" db="EMBL/GenBank/DDBJ databases">
        <title>Sphingobacterium cortibacter sp. nov.</title>
        <authorList>
            <person name="Li Y."/>
        </authorList>
    </citation>
    <scope>NUCLEOTIDE SEQUENCE [LARGE SCALE GENOMIC DNA]</scope>
    <source>
        <strain evidence="1 2">2c-3</strain>
    </source>
</reference>
<dbReference type="EMBL" id="QDKG01000001">
    <property type="protein sequence ID" value="PVH26752.1"/>
    <property type="molecule type" value="Genomic_DNA"/>
</dbReference>
<dbReference type="Gene3D" id="1.20.1260.10">
    <property type="match status" value="1"/>
</dbReference>
<accession>A0A2T8HN73</accession>
<evidence type="ECO:0008006" key="3">
    <source>
        <dbReference type="Google" id="ProtNLM"/>
    </source>
</evidence>
<protein>
    <recommendedName>
        <fullName evidence="3">DUF2383 domain-containing protein</fullName>
    </recommendedName>
</protein>
<dbReference type="InterPro" id="IPR012347">
    <property type="entry name" value="Ferritin-like"/>
</dbReference>
<comment type="caution">
    <text evidence="1">The sequence shown here is derived from an EMBL/GenBank/DDBJ whole genome shotgun (WGS) entry which is preliminary data.</text>
</comment>
<organism evidence="1 2">
    <name type="scientific">Sphingobacterium corticibacter</name>
    <dbReference type="NCBI Taxonomy" id="2171749"/>
    <lineage>
        <taxon>Bacteria</taxon>
        <taxon>Pseudomonadati</taxon>
        <taxon>Bacteroidota</taxon>
        <taxon>Sphingobacteriia</taxon>
        <taxon>Sphingobacteriales</taxon>
        <taxon>Sphingobacteriaceae</taxon>
        <taxon>Sphingobacterium</taxon>
    </lineage>
</organism>
<dbReference type="RefSeq" id="WP_116774611.1">
    <property type="nucleotide sequence ID" value="NZ_QDKG01000001.1"/>
</dbReference>
<gene>
    <name evidence="1" type="ORF">DC487_03870</name>
</gene>
<evidence type="ECO:0000313" key="2">
    <source>
        <dbReference type="Proteomes" id="UP000245627"/>
    </source>
</evidence>
<dbReference type="Proteomes" id="UP000245627">
    <property type="component" value="Unassembled WGS sequence"/>
</dbReference>